<dbReference type="HOGENOM" id="CLU_1097735_0_0_10"/>
<dbReference type="PATRIC" id="fig|1203610.3.peg.1630"/>
<name>A0A0F5JMP8_9BACT</name>
<evidence type="ECO:0000313" key="2">
    <source>
        <dbReference type="Proteomes" id="UP000033035"/>
    </source>
</evidence>
<organism evidence="1 2">
    <name type="scientific">Parabacteroides gordonii MS-1 = DSM 23371</name>
    <dbReference type="NCBI Taxonomy" id="1203610"/>
    <lineage>
        <taxon>Bacteria</taxon>
        <taxon>Pseudomonadati</taxon>
        <taxon>Bacteroidota</taxon>
        <taxon>Bacteroidia</taxon>
        <taxon>Bacteroidales</taxon>
        <taxon>Tannerellaceae</taxon>
        <taxon>Parabacteroides</taxon>
    </lineage>
</organism>
<protein>
    <submittedName>
        <fullName evidence="1">Uncharacterized protein</fullName>
    </submittedName>
</protein>
<dbReference type="EMBL" id="AQHW01000009">
    <property type="protein sequence ID" value="KKB58712.1"/>
    <property type="molecule type" value="Genomic_DNA"/>
</dbReference>
<dbReference type="Proteomes" id="UP000033035">
    <property type="component" value="Unassembled WGS sequence"/>
</dbReference>
<dbReference type="STRING" id="1203610.HMPREF1536_01591"/>
<accession>A0A0F5JMP8</accession>
<proteinExistence type="predicted"/>
<comment type="caution">
    <text evidence="1">The sequence shown here is derived from an EMBL/GenBank/DDBJ whole genome shotgun (WGS) entry which is preliminary data.</text>
</comment>
<reference evidence="1 2" key="1">
    <citation type="submission" date="2013-04" db="EMBL/GenBank/DDBJ databases">
        <title>The Genome Sequence of Parabacteroides gordonii DSM 23371.</title>
        <authorList>
            <consortium name="The Broad Institute Genomics Platform"/>
            <person name="Earl A."/>
            <person name="Ward D."/>
            <person name="Feldgarden M."/>
            <person name="Gevers D."/>
            <person name="Martens E."/>
            <person name="Sakamoto M."/>
            <person name="Benno Y."/>
            <person name="Suzuki N."/>
            <person name="Matsunaga N."/>
            <person name="Koshihara K."/>
            <person name="Seki M."/>
            <person name="Komiya H."/>
            <person name="Walker B."/>
            <person name="Young S."/>
            <person name="Zeng Q."/>
            <person name="Gargeya S."/>
            <person name="Fitzgerald M."/>
            <person name="Haas B."/>
            <person name="Abouelleil A."/>
            <person name="Allen A.W."/>
            <person name="Alvarado L."/>
            <person name="Arachchi H.M."/>
            <person name="Berlin A.M."/>
            <person name="Chapman S.B."/>
            <person name="Gainer-Dewar J."/>
            <person name="Goldberg J."/>
            <person name="Griggs A."/>
            <person name="Gujja S."/>
            <person name="Hansen M."/>
            <person name="Howarth C."/>
            <person name="Imamovic A."/>
            <person name="Ireland A."/>
            <person name="Larimer J."/>
            <person name="McCowan C."/>
            <person name="Murphy C."/>
            <person name="Pearson M."/>
            <person name="Poon T.W."/>
            <person name="Priest M."/>
            <person name="Roberts A."/>
            <person name="Saif S."/>
            <person name="Shea T."/>
            <person name="Sisk P."/>
            <person name="Sykes S."/>
            <person name="Wortman J."/>
            <person name="Nusbaum C."/>
            <person name="Birren B."/>
        </authorList>
    </citation>
    <scope>NUCLEOTIDE SEQUENCE [LARGE SCALE GENOMIC DNA]</scope>
    <source>
        <strain evidence="1 2">MS-1</strain>
    </source>
</reference>
<keyword evidence="2" id="KW-1185">Reference proteome</keyword>
<sequence>METVTFETKCYENDWEFVLKTNYLDEMLQRIPCSFTHKQLIINNVSDISLVCKYAEEKVKTGVIDAYYIAEDYAKDSLSFFQIDKKSFGRGYYYSISELVGLYLSKTTYHLHFSSDAIMGKNTTINWIEQAMRQMNTHSDFVVANPLWNYRHQDAFNESMDEIEEFYIGYGFSDQCYLVKNEVFRKPIYNEYNIASSRYPIYGGELFEERVDSYMRNHELKRLTHKQVSYIHQNFPKNKFLRMARKLKIYLNV</sequence>
<dbReference type="AlphaFoldDB" id="A0A0F5JMP8"/>
<evidence type="ECO:0000313" key="1">
    <source>
        <dbReference type="EMBL" id="KKB58712.1"/>
    </source>
</evidence>
<gene>
    <name evidence="1" type="ORF">HMPREF1536_01591</name>
</gene>
<dbReference type="RefSeq" id="WP_028726486.1">
    <property type="nucleotide sequence ID" value="NZ_AUAE01000009.1"/>
</dbReference>